<reference evidence="12 13" key="1">
    <citation type="submission" date="2016-09" db="EMBL/GenBank/DDBJ databases">
        <title>Genomic analysis reveals versatility of anaerobic energy metabolism of Geosporobacter ferrireducens IRF9 of phylum Firmicutes.</title>
        <authorList>
            <person name="Kim S.-J."/>
        </authorList>
    </citation>
    <scope>NUCLEOTIDE SEQUENCE [LARGE SCALE GENOMIC DNA]</scope>
    <source>
        <strain evidence="12 13">IRF9</strain>
    </source>
</reference>
<dbReference type="GO" id="GO:0005737">
    <property type="term" value="C:cytoplasm"/>
    <property type="evidence" value="ECO:0007669"/>
    <property type="project" value="UniProtKB-SubCell"/>
</dbReference>
<dbReference type="Pfam" id="PF00202">
    <property type="entry name" value="Aminotran_3"/>
    <property type="match status" value="1"/>
</dbReference>
<dbReference type="GO" id="GO:0030170">
    <property type="term" value="F:pyridoxal phosphate binding"/>
    <property type="evidence" value="ECO:0007669"/>
    <property type="project" value="UniProtKB-UniRule"/>
</dbReference>
<keyword evidence="8 11" id="KW-0093">Biotin biosynthesis</keyword>
<feature type="site" description="Participates in the substrate recognition with KAPA and in a stacking interaction with the adenine ring of SAM" evidence="11">
    <location>
        <position position="16"/>
    </location>
</feature>
<feature type="binding site" evidence="11">
    <location>
        <position position="281"/>
    </location>
    <ligand>
        <name>substrate</name>
    </ligand>
</feature>
<evidence type="ECO:0000256" key="2">
    <source>
        <dbReference type="ARBA" id="ARBA00004496"/>
    </source>
</evidence>
<feature type="binding site" evidence="11">
    <location>
        <position position="146"/>
    </location>
    <ligand>
        <name>substrate</name>
    </ligand>
</feature>
<dbReference type="Gene3D" id="3.40.640.10">
    <property type="entry name" value="Type I PLP-dependent aspartate aminotransferase-like (Major domain)"/>
    <property type="match status" value="1"/>
</dbReference>
<comment type="function">
    <text evidence="11">Catalyzes the transfer of the alpha-amino group from S-adenosyl-L-methionine (SAM) to 7-keto-8-aminopelargonic acid (KAPA) to form 7,8-diaminopelargonic acid (DAPA). It is the only aminotransferase known to utilize SAM as an amino donor.</text>
</comment>
<dbReference type="InterPro" id="IPR015422">
    <property type="entry name" value="PyrdxlP-dep_Trfase_small"/>
</dbReference>
<evidence type="ECO:0000256" key="11">
    <source>
        <dbReference type="HAMAP-Rule" id="MF_00834"/>
    </source>
</evidence>
<evidence type="ECO:0000256" key="9">
    <source>
        <dbReference type="ARBA" id="ARBA00022898"/>
    </source>
</evidence>
<dbReference type="PANTHER" id="PTHR42684">
    <property type="entry name" value="ADENOSYLMETHIONINE-8-AMINO-7-OXONONANOATE AMINOTRANSFERASE"/>
    <property type="match status" value="1"/>
</dbReference>
<comment type="subunit">
    <text evidence="3 11">Homodimer.</text>
</comment>
<feature type="binding site" evidence="11">
    <location>
        <position position="252"/>
    </location>
    <ligand>
        <name>pyridoxal 5'-phosphate</name>
        <dbReference type="ChEBI" id="CHEBI:597326"/>
    </ligand>
</feature>
<keyword evidence="6 11" id="KW-0808">Transferase</keyword>
<evidence type="ECO:0000256" key="3">
    <source>
        <dbReference type="ARBA" id="ARBA00011738"/>
    </source>
</evidence>
<keyword evidence="5 11" id="KW-0032">Aminotransferase</keyword>
<feature type="binding site" evidence="11">
    <location>
        <position position="53"/>
    </location>
    <ligand>
        <name>substrate</name>
    </ligand>
</feature>
<proteinExistence type="inferred from homology"/>
<dbReference type="UniPathway" id="UPA00078">
    <property type="reaction ID" value="UER00160"/>
</dbReference>
<dbReference type="InterPro" id="IPR015421">
    <property type="entry name" value="PyrdxlP-dep_Trfase_major"/>
</dbReference>
<dbReference type="EC" id="2.6.1.62" evidence="11"/>
<dbReference type="AlphaFoldDB" id="A0A1D8GJ84"/>
<comment type="cofactor">
    <cofactor evidence="1 11">
        <name>pyridoxal 5'-phosphate</name>
        <dbReference type="ChEBI" id="CHEBI:597326"/>
    </cofactor>
</comment>
<organism evidence="12 13">
    <name type="scientific">Geosporobacter ferrireducens</name>
    <dbReference type="NCBI Taxonomy" id="1424294"/>
    <lineage>
        <taxon>Bacteria</taxon>
        <taxon>Bacillati</taxon>
        <taxon>Bacillota</taxon>
        <taxon>Clostridia</taxon>
        <taxon>Peptostreptococcales</taxon>
        <taxon>Thermotaleaceae</taxon>
        <taxon>Geosporobacter</taxon>
    </lineage>
</organism>
<comment type="similarity">
    <text evidence="10 11">Belongs to the class-III pyridoxal-phosphate-dependent aminotransferase family. BioA subfamily.</text>
</comment>
<dbReference type="CDD" id="cd00610">
    <property type="entry name" value="OAT_like"/>
    <property type="match status" value="1"/>
</dbReference>
<comment type="catalytic activity">
    <reaction evidence="11">
        <text>(8S)-8-amino-7-oxononanoate + S-adenosyl-L-methionine = S-adenosyl-4-methylsulfanyl-2-oxobutanoate + (7R,8S)-7,8-diammoniononanoate</text>
        <dbReference type="Rhea" id="RHEA:16861"/>
        <dbReference type="ChEBI" id="CHEBI:16490"/>
        <dbReference type="ChEBI" id="CHEBI:59789"/>
        <dbReference type="ChEBI" id="CHEBI:149468"/>
        <dbReference type="ChEBI" id="CHEBI:149469"/>
        <dbReference type="EC" id="2.6.1.62"/>
    </reaction>
</comment>
<dbReference type="FunFam" id="3.40.640.10:FF:000078">
    <property type="entry name" value="Adenosylmethionine-8-amino-7-oxononanoate aminotransferase"/>
    <property type="match status" value="1"/>
</dbReference>
<dbReference type="RefSeq" id="WP_069978264.1">
    <property type="nucleotide sequence ID" value="NZ_CP017269.1"/>
</dbReference>
<dbReference type="KEGG" id="gfe:Gferi_16120"/>
<evidence type="ECO:0000313" key="13">
    <source>
        <dbReference type="Proteomes" id="UP000095743"/>
    </source>
</evidence>
<dbReference type="SUPFAM" id="SSF53383">
    <property type="entry name" value="PLP-dependent transferases"/>
    <property type="match status" value="1"/>
</dbReference>
<feature type="binding site" evidence="11">
    <location>
        <begin position="317"/>
        <end position="318"/>
    </location>
    <ligand>
        <name>pyridoxal 5'-phosphate</name>
        <dbReference type="ChEBI" id="CHEBI:597326"/>
    </ligand>
</feature>
<dbReference type="NCBIfam" id="TIGR00508">
    <property type="entry name" value="bioA"/>
    <property type="match status" value="1"/>
</dbReference>
<dbReference type="PROSITE" id="PS00600">
    <property type="entry name" value="AA_TRANSFER_CLASS_3"/>
    <property type="match status" value="1"/>
</dbReference>
<evidence type="ECO:0000256" key="1">
    <source>
        <dbReference type="ARBA" id="ARBA00001933"/>
    </source>
</evidence>
<dbReference type="PANTHER" id="PTHR42684:SF17">
    <property type="entry name" value="ADENOSYLMETHIONINE-8-AMINO-7-OXONONANOATE AMINOTRANSFERASE"/>
    <property type="match status" value="1"/>
</dbReference>
<evidence type="ECO:0000256" key="8">
    <source>
        <dbReference type="ARBA" id="ARBA00022756"/>
    </source>
</evidence>
<keyword evidence="13" id="KW-1185">Reference proteome</keyword>
<feature type="modified residue" description="N6-(pyridoxal phosphate)lysine" evidence="11">
    <location>
        <position position="281"/>
    </location>
</feature>
<dbReference type="InterPro" id="IPR049704">
    <property type="entry name" value="Aminotrans_3_PPA_site"/>
</dbReference>
<protein>
    <recommendedName>
        <fullName evidence="11">Adenosylmethionine-8-amino-7-oxononanoate aminotransferase</fullName>
        <ecNumber evidence="11">2.6.1.62</ecNumber>
    </recommendedName>
    <alternativeName>
        <fullName evidence="11">7,8-diamino-pelargonic acid aminotransferase</fullName>
        <shortName evidence="11">DAPA AT</shortName>
        <shortName evidence="11">DAPA aminotransferase</shortName>
    </alternativeName>
    <alternativeName>
        <fullName evidence="11">7,8-diaminononanoate synthase</fullName>
        <shortName evidence="11">DANS</shortName>
    </alternativeName>
    <alternativeName>
        <fullName evidence="11">Diaminopelargonic acid synthase</fullName>
    </alternativeName>
</protein>
<keyword evidence="9 11" id="KW-0663">Pyridoxal phosphate</keyword>
<dbReference type="HAMAP" id="MF_00834">
    <property type="entry name" value="BioA"/>
    <property type="match status" value="1"/>
</dbReference>
<evidence type="ECO:0000256" key="10">
    <source>
        <dbReference type="ARBA" id="ARBA00060970"/>
    </source>
</evidence>
<dbReference type="EMBL" id="CP017269">
    <property type="protein sequence ID" value="AOT70954.1"/>
    <property type="molecule type" value="Genomic_DNA"/>
</dbReference>
<comment type="subcellular location">
    <subcellularLocation>
        <location evidence="2 11">Cytoplasm</location>
    </subcellularLocation>
</comment>
<accession>A0A1D8GJ84</accession>
<evidence type="ECO:0000256" key="7">
    <source>
        <dbReference type="ARBA" id="ARBA00022691"/>
    </source>
</evidence>
<dbReference type="InterPro" id="IPR015424">
    <property type="entry name" value="PyrdxlP-dep_Trfase"/>
</dbReference>
<evidence type="ECO:0000256" key="5">
    <source>
        <dbReference type="ARBA" id="ARBA00022576"/>
    </source>
</evidence>
<evidence type="ECO:0000256" key="4">
    <source>
        <dbReference type="ARBA" id="ARBA00022490"/>
    </source>
</evidence>
<keyword evidence="7 11" id="KW-0949">S-adenosyl-L-methionine</keyword>
<sequence>MHDLQKKDLQYIWHPCSQMKDYETFPPIVIERGEGAYLYDVEGKCYLDAVSSWWVNLFGHSNKKINQAIAAQVEKLEHVIFANFSHKPAIRLAEEIVKITPGGLNKVFFADNGSSAVEVALKLSFQYYQQIGKPKKTRFVAISESYHGETLGALSVGDIDLYNEIYKPLLLKTFKAEGPDCYRCKYGQSRETCDAQCFEAMKAVIEVHHEEIAGVIIEPMIQGAAGMKIYSPIYLKKLQELCTQYDIHMIADEIAVGFGRTGKMFACEHAGVSPDIMTLSKGLTAGYMPLSLTLMTDKIYEVFYDDYLALKAFMHSHSYTGNPIGCAIACASLKIFQEENILESNLMKAACIREKAENLLKYPHVGEFRQLGMVGAIELVENQESKKGFDWQKRVGYQLYQMALKEGVLLRPLGNVLYFMPPYVVEEKEIDLMIGTAEKVIKEYFGYA</sequence>
<evidence type="ECO:0000313" key="12">
    <source>
        <dbReference type="EMBL" id="AOT70954.1"/>
    </source>
</evidence>
<feature type="binding site" evidence="11">
    <location>
        <position position="411"/>
    </location>
    <ligand>
        <name>substrate</name>
    </ligand>
</feature>
<gene>
    <name evidence="11" type="primary">bioA</name>
    <name evidence="12" type="ORF">Gferi_16120</name>
</gene>
<evidence type="ECO:0000256" key="6">
    <source>
        <dbReference type="ARBA" id="ARBA00022679"/>
    </source>
</evidence>
<dbReference type="PIRSF" id="PIRSF000521">
    <property type="entry name" value="Transaminase_4ab_Lys_Orn"/>
    <property type="match status" value="1"/>
</dbReference>
<dbReference type="Proteomes" id="UP000095743">
    <property type="component" value="Chromosome"/>
</dbReference>
<feature type="binding site" evidence="11">
    <location>
        <position position="316"/>
    </location>
    <ligand>
        <name>substrate</name>
    </ligand>
</feature>
<keyword evidence="4 11" id="KW-0963">Cytoplasm</keyword>
<feature type="binding site" evidence="11">
    <location>
        <begin position="113"/>
        <end position="114"/>
    </location>
    <ligand>
        <name>pyridoxal 5'-phosphate</name>
        <dbReference type="ChEBI" id="CHEBI:597326"/>
    </ligand>
</feature>
<dbReference type="OrthoDB" id="9801052at2"/>
<dbReference type="STRING" id="1424294.Gferi_16120"/>
<dbReference type="NCBIfam" id="NF004624">
    <property type="entry name" value="PRK05964.1"/>
    <property type="match status" value="1"/>
</dbReference>
<name>A0A1D8GJ84_9FIRM</name>
<dbReference type="Gene3D" id="3.90.1150.10">
    <property type="entry name" value="Aspartate Aminotransferase, domain 1"/>
    <property type="match status" value="1"/>
</dbReference>
<dbReference type="InterPro" id="IPR005815">
    <property type="entry name" value="BioA"/>
</dbReference>
<dbReference type="InterPro" id="IPR005814">
    <property type="entry name" value="Aminotrans_3"/>
</dbReference>
<comment type="pathway">
    <text evidence="11">Cofactor biosynthesis; biotin biosynthesis; 7,8-diaminononanoate from 8-amino-7-oxononanoate (SAM route): step 1/1.</text>
</comment>
<dbReference type="GO" id="GO:0009102">
    <property type="term" value="P:biotin biosynthetic process"/>
    <property type="evidence" value="ECO:0007669"/>
    <property type="project" value="UniProtKB-UniRule"/>
</dbReference>
<dbReference type="GO" id="GO:0004015">
    <property type="term" value="F:adenosylmethionine-8-amino-7-oxononanoate transaminase activity"/>
    <property type="evidence" value="ECO:0007669"/>
    <property type="project" value="UniProtKB-UniRule"/>
</dbReference>